<dbReference type="EMBL" id="JANPWB010000007">
    <property type="protein sequence ID" value="KAJ1172218.1"/>
    <property type="molecule type" value="Genomic_DNA"/>
</dbReference>
<keyword evidence="3" id="KW-1185">Reference proteome</keyword>
<feature type="compositionally biased region" description="Basic and acidic residues" evidence="1">
    <location>
        <begin position="139"/>
        <end position="178"/>
    </location>
</feature>
<dbReference type="Proteomes" id="UP001066276">
    <property type="component" value="Chromosome 4_1"/>
</dbReference>
<feature type="region of interest" description="Disordered" evidence="1">
    <location>
        <begin position="83"/>
        <end position="113"/>
    </location>
</feature>
<dbReference type="AlphaFoldDB" id="A0AAV7T6W9"/>
<feature type="region of interest" description="Disordered" evidence="1">
    <location>
        <begin position="134"/>
        <end position="186"/>
    </location>
</feature>
<sequence>MSLAAYSPEGECSALKTEPKSLFRHIGRFCSRPLASRSSREAPYSAPQQHSQSRQWRCSSVCAAGLMYFAAVCGGQTPLAGPAMEKPTRQSPGAALATCESDPDGETLGSNQGFEAEEGGALKLTGEETLGCSGFWRTGRADSLREQEETRDLWERRNQQRNGKPDGQRSDQEAERHCNRPRSGQSLAFSVTVLAAGHGQC</sequence>
<organism evidence="2 3">
    <name type="scientific">Pleurodeles waltl</name>
    <name type="common">Iberian ribbed newt</name>
    <dbReference type="NCBI Taxonomy" id="8319"/>
    <lineage>
        <taxon>Eukaryota</taxon>
        <taxon>Metazoa</taxon>
        <taxon>Chordata</taxon>
        <taxon>Craniata</taxon>
        <taxon>Vertebrata</taxon>
        <taxon>Euteleostomi</taxon>
        <taxon>Amphibia</taxon>
        <taxon>Batrachia</taxon>
        <taxon>Caudata</taxon>
        <taxon>Salamandroidea</taxon>
        <taxon>Salamandridae</taxon>
        <taxon>Pleurodelinae</taxon>
        <taxon>Pleurodeles</taxon>
    </lineage>
</organism>
<evidence type="ECO:0000313" key="2">
    <source>
        <dbReference type="EMBL" id="KAJ1172218.1"/>
    </source>
</evidence>
<protein>
    <submittedName>
        <fullName evidence="2">Uncharacterized protein</fullName>
    </submittedName>
</protein>
<name>A0AAV7T6W9_PLEWA</name>
<accession>A0AAV7T6W9</accession>
<gene>
    <name evidence="2" type="ORF">NDU88_004066</name>
</gene>
<evidence type="ECO:0000256" key="1">
    <source>
        <dbReference type="SAM" id="MobiDB-lite"/>
    </source>
</evidence>
<proteinExistence type="predicted"/>
<evidence type="ECO:0000313" key="3">
    <source>
        <dbReference type="Proteomes" id="UP001066276"/>
    </source>
</evidence>
<reference evidence="2" key="1">
    <citation type="journal article" date="2022" name="bioRxiv">
        <title>Sequencing and chromosome-scale assembly of the giantPleurodeles waltlgenome.</title>
        <authorList>
            <person name="Brown T."/>
            <person name="Elewa A."/>
            <person name="Iarovenko S."/>
            <person name="Subramanian E."/>
            <person name="Araus A.J."/>
            <person name="Petzold A."/>
            <person name="Susuki M."/>
            <person name="Suzuki K.-i.T."/>
            <person name="Hayashi T."/>
            <person name="Toyoda A."/>
            <person name="Oliveira C."/>
            <person name="Osipova E."/>
            <person name="Leigh N.D."/>
            <person name="Simon A."/>
            <person name="Yun M.H."/>
        </authorList>
    </citation>
    <scope>NUCLEOTIDE SEQUENCE</scope>
    <source>
        <strain evidence="2">20211129_DDA</strain>
        <tissue evidence="2">Liver</tissue>
    </source>
</reference>
<comment type="caution">
    <text evidence="2">The sequence shown here is derived from an EMBL/GenBank/DDBJ whole genome shotgun (WGS) entry which is preliminary data.</text>
</comment>